<dbReference type="AlphaFoldDB" id="A0A839K384"/>
<name>A0A839K384_9FIRM</name>
<reference evidence="2 3" key="1">
    <citation type="submission" date="2020-07" db="EMBL/GenBank/DDBJ databases">
        <title>Characterization and genome sequencing of isolate MD1, a novel member within the family Lachnospiraceae.</title>
        <authorList>
            <person name="Rettenmaier R."/>
            <person name="Di Bello L."/>
            <person name="Zinser C."/>
            <person name="Scheitz K."/>
            <person name="Liebl W."/>
            <person name="Zverlov V."/>
        </authorList>
    </citation>
    <scope>NUCLEOTIDE SEQUENCE [LARGE SCALE GENOMIC DNA]</scope>
    <source>
        <strain evidence="2 3">MD1</strain>
    </source>
</reference>
<feature type="transmembrane region" description="Helical" evidence="1">
    <location>
        <begin position="308"/>
        <end position="326"/>
    </location>
</feature>
<evidence type="ECO:0000313" key="2">
    <source>
        <dbReference type="EMBL" id="MBB2183652.1"/>
    </source>
</evidence>
<protein>
    <submittedName>
        <fullName evidence="2">Transporter</fullName>
    </submittedName>
</protein>
<keyword evidence="3" id="KW-1185">Reference proteome</keyword>
<keyword evidence="1" id="KW-0472">Membrane</keyword>
<feature type="transmembrane region" description="Helical" evidence="1">
    <location>
        <begin position="12"/>
        <end position="32"/>
    </location>
</feature>
<keyword evidence="1" id="KW-0812">Transmembrane</keyword>
<organism evidence="2 3">
    <name type="scientific">Variimorphobacter saccharofermentans</name>
    <dbReference type="NCBI Taxonomy" id="2755051"/>
    <lineage>
        <taxon>Bacteria</taxon>
        <taxon>Bacillati</taxon>
        <taxon>Bacillota</taxon>
        <taxon>Clostridia</taxon>
        <taxon>Lachnospirales</taxon>
        <taxon>Lachnospiraceae</taxon>
        <taxon>Variimorphobacter</taxon>
    </lineage>
</organism>
<sequence>MNLVNKYKHIFIKGFIILFLFMMVIFPGASFQGASTGLLLWFHNVLPNLLPFIIISNLMIRLNVTRQLSKVFYPVLGRLFGVSCEGCYPIVIGFLSGIPMGAKTTSDLVNENKINRNEGQFLLAMCNNASPMFIIGYIAITQLKLPHIKYALFFILYASAIVSALLWRFLNDHLENKEETHDKTDNMMLQAQSNPVNPSFSFQLLDNSIMNGFEVVTRIGGYIILFNILAQIIKEVGPDFGFLKAFIMGIVEITTGINQISNTQLHTNIKIVLIVVLTSFGGISGMAQTKSVLGDSGLSMKTYVIVKLMNAAISLLLASLYVTLVHS</sequence>
<keyword evidence="1" id="KW-1133">Transmembrane helix</keyword>
<dbReference type="RefSeq" id="WP_228353282.1">
    <property type="nucleotide sequence ID" value="NZ_JACEGA010000001.1"/>
</dbReference>
<dbReference type="EMBL" id="JACEGA010000001">
    <property type="protein sequence ID" value="MBB2183652.1"/>
    <property type="molecule type" value="Genomic_DNA"/>
</dbReference>
<feature type="transmembrane region" description="Helical" evidence="1">
    <location>
        <begin position="152"/>
        <end position="170"/>
    </location>
</feature>
<feature type="transmembrane region" description="Helical" evidence="1">
    <location>
        <begin position="121"/>
        <end position="140"/>
    </location>
</feature>
<feature type="transmembrane region" description="Helical" evidence="1">
    <location>
        <begin position="79"/>
        <end position="101"/>
    </location>
</feature>
<proteinExistence type="predicted"/>
<accession>A0A839K384</accession>
<comment type="caution">
    <text evidence="2">The sequence shown here is derived from an EMBL/GenBank/DDBJ whole genome shotgun (WGS) entry which is preliminary data.</text>
</comment>
<dbReference type="Proteomes" id="UP000574276">
    <property type="component" value="Unassembled WGS sequence"/>
</dbReference>
<gene>
    <name evidence="2" type="ORF">H0486_12285</name>
</gene>
<evidence type="ECO:0000313" key="3">
    <source>
        <dbReference type="Proteomes" id="UP000574276"/>
    </source>
</evidence>
<feature type="transmembrane region" description="Helical" evidence="1">
    <location>
        <begin position="38"/>
        <end position="58"/>
    </location>
</feature>
<feature type="transmembrane region" description="Helical" evidence="1">
    <location>
        <begin position="267"/>
        <end position="287"/>
    </location>
</feature>
<evidence type="ECO:0000256" key="1">
    <source>
        <dbReference type="SAM" id="Phobius"/>
    </source>
</evidence>